<proteinExistence type="predicted"/>
<feature type="region of interest" description="Disordered" evidence="1">
    <location>
        <begin position="42"/>
        <end position="80"/>
    </location>
</feature>
<protein>
    <submittedName>
        <fullName evidence="2">Uncharacterized protein</fullName>
    </submittedName>
</protein>
<evidence type="ECO:0000256" key="1">
    <source>
        <dbReference type="SAM" id="MobiDB-lite"/>
    </source>
</evidence>
<accession>A0A8C2HJY7</accession>
<name>A0A8C2HJY7_CYPCA</name>
<dbReference type="Ensembl" id="ENSCCRT00020053000.1">
    <property type="protein sequence ID" value="ENSCCRP00020048638.1"/>
    <property type="gene ID" value="ENSCCRG00020021608.1"/>
</dbReference>
<dbReference type="AlphaFoldDB" id="A0A8C2HJY7"/>
<evidence type="ECO:0000313" key="2">
    <source>
        <dbReference type="Ensembl" id="ENSCCRP00020048638.1"/>
    </source>
</evidence>
<evidence type="ECO:0000313" key="3">
    <source>
        <dbReference type="Proteomes" id="UP000694701"/>
    </source>
</evidence>
<feature type="compositionally biased region" description="Basic residues" evidence="1">
    <location>
        <begin position="62"/>
        <end position="71"/>
    </location>
</feature>
<organism evidence="2 3">
    <name type="scientific">Cyprinus carpio</name>
    <name type="common">Common carp</name>
    <dbReference type="NCBI Taxonomy" id="7962"/>
    <lineage>
        <taxon>Eukaryota</taxon>
        <taxon>Metazoa</taxon>
        <taxon>Chordata</taxon>
        <taxon>Craniata</taxon>
        <taxon>Vertebrata</taxon>
        <taxon>Euteleostomi</taxon>
        <taxon>Actinopterygii</taxon>
        <taxon>Neopterygii</taxon>
        <taxon>Teleostei</taxon>
        <taxon>Ostariophysi</taxon>
        <taxon>Cypriniformes</taxon>
        <taxon>Cyprinidae</taxon>
        <taxon>Cyprininae</taxon>
        <taxon>Cyprinus</taxon>
    </lineage>
</organism>
<dbReference type="Proteomes" id="UP000694701">
    <property type="component" value="Unplaced"/>
</dbReference>
<reference evidence="2" key="1">
    <citation type="submission" date="2025-08" db="UniProtKB">
        <authorList>
            <consortium name="Ensembl"/>
        </authorList>
    </citation>
    <scope>IDENTIFICATION</scope>
</reference>
<sequence>MKSSAAMFITAASQINSLAEVFTPLQSCDIFNAHPILLNQCEDEGGDPDNIEITLSAETPTRKHSKSKGRPSRSDPSSFI</sequence>